<keyword evidence="5" id="KW-0028">Amino-acid biosynthesis</keyword>
<keyword evidence="6 10" id="KW-0808">Transferase</keyword>
<dbReference type="Gene3D" id="3.40.1160.10">
    <property type="entry name" value="Acetylglutamate kinase-like"/>
    <property type="match status" value="1"/>
</dbReference>
<evidence type="ECO:0000256" key="8">
    <source>
        <dbReference type="ARBA" id="ARBA00048372"/>
    </source>
</evidence>
<dbReference type="InterPro" id="IPR016181">
    <property type="entry name" value="Acyl_CoA_acyltransferase"/>
</dbReference>
<sequence>MTASNKKSAAHKPHSDKHFVSWFRDAAPYINAFRGRTFVVVFGGEAVQDKNFSGLIHDFALLNSLGIRLVLVHGSYPQIEARLKAQTNKTAFHQGLRITDDTALACVKEAVGTVRVEIEALLSMGLAHSPMAGAHIRVASGNVVTARPLGVHDGVDYLHTGEVRRIDAQAIHHQLDQNAVVLLSPLGYSPTGEVFNLSAEDVATSAAIALHAHKVIYLAEGPGLQDARKRLTRELTFSAAQQLLDSRRRLPDNIRRILSSAVNLCLNGIPRVHILDRQIDGALLQELFTRDGVGTLISADAYEGTRQAGIDDVGGILELISPLEQADVLVRRSRERIEMEIDRFTIVERDGMVIACVALNPFSENKMAELTCLAVHPDYRGAARGNTLLQFIEQNAMQQGIQQLFVLSTKTSHWFLERGFKKADIKTLPMKRRALYNYRRNSKVFIKTLTG</sequence>
<dbReference type="GO" id="GO:0006526">
    <property type="term" value="P:L-arginine biosynthetic process"/>
    <property type="evidence" value="ECO:0007669"/>
    <property type="project" value="UniProtKB-UniPathway"/>
</dbReference>
<dbReference type="CDD" id="cd04237">
    <property type="entry name" value="AAK_NAGS-ABP"/>
    <property type="match status" value="1"/>
</dbReference>
<dbReference type="EC" id="2.3.1.1" evidence="3"/>
<dbReference type="SUPFAM" id="SSF55729">
    <property type="entry name" value="Acyl-CoA N-acyltransferases (Nat)"/>
    <property type="match status" value="1"/>
</dbReference>
<evidence type="ECO:0000256" key="2">
    <source>
        <dbReference type="ARBA" id="ARBA00009145"/>
    </source>
</evidence>
<reference evidence="10" key="1">
    <citation type="submission" date="2018-06" db="EMBL/GenBank/DDBJ databases">
        <authorList>
            <person name="Zhirakovskaya E."/>
        </authorList>
    </citation>
    <scope>NUCLEOTIDE SEQUENCE</scope>
</reference>
<keyword evidence="4" id="KW-0055">Arginine biosynthesis</keyword>
<evidence type="ECO:0000256" key="3">
    <source>
        <dbReference type="ARBA" id="ARBA00012697"/>
    </source>
</evidence>
<comment type="pathway">
    <text evidence="1">Amino-acid biosynthesis; L-arginine biosynthesis; N(2)-acetyl-L-ornithine from L-glutamate: step 1/4.</text>
</comment>
<dbReference type="UniPathway" id="UPA00068">
    <property type="reaction ID" value="UER00106"/>
</dbReference>
<keyword evidence="7 10" id="KW-0012">Acyltransferase</keyword>
<dbReference type="CDD" id="cd04301">
    <property type="entry name" value="NAT_SF"/>
    <property type="match status" value="1"/>
</dbReference>
<evidence type="ECO:0000256" key="6">
    <source>
        <dbReference type="ARBA" id="ARBA00022679"/>
    </source>
</evidence>
<evidence type="ECO:0000313" key="10">
    <source>
        <dbReference type="EMBL" id="VAX05296.1"/>
    </source>
</evidence>
<dbReference type="PROSITE" id="PS51186">
    <property type="entry name" value="GNAT"/>
    <property type="match status" value="1"/>
</dbReference>
<dbReference type="NCBIfam" id="TIGR01890">
    <property type="entry name" value="N-Ac-Glu-synth"/>
    <property type="match status" value="1"/>
</dbReference>
<accession>A0A3B1AHD4</accession>
<dbReference type="SUPFAM" id="SSF53633">
    <property type="entry name" value="Carbamate kinase-like"/>
    <property type="match status" value="1"/>
</dbReference>
<dbReference type="InterPro" id="IPR010167">
    <property type="entry name" value="NH2A_AcTrfase"/>
</dbReference>
<dbReference type="GO" id="GO:0005737">
    <property type="term" value="C:cytoplasm"/>
    <property type="evidence" value="ECO:0007669"/>
    <property type="project" value="InterPro"/>
</dbReference>
<dbReference type="PANTHER" id="PTHR30602">
    <property type="entry name" value="AMINO-ACID ACETYLTRANSFERASE"/>
    <property type="match status" value="1"/>
</dbReference>
<dbReference type="PANTHER" id="PTHR30602:SF12">
    <property type="entry name" value="AMINO-ACID ACETYLTRANSFERASE NAGS1, CHLOROPLASTIC-RELATED"/>
    <property type="match status" value="1"/>
</dbReference>
<dbReference type="InterPro" id="IPR000182">
    <property type="entry name" value="GNAT_dom"/>
</dbReference>
<dbReference type="Gene3D" id="3.40.630.30">
    <property type="match status" value="1"/>
</dbReference>
<feature type="domain" description="N-acetyltransferase" evidence="9">
    <location>
        <begin position="303"/>
        <end position="450"/>
    </location>
</feature>
<organism evidence="10">
    <name type="scientific">hydrothermal vent metagenome</name>
    <dbReference type="NCBI Taxonomy" id="652676"/>
    <lineage>
        <taxon>unclassified sequences</taxon>
        <taxon>metagenomes</taxon>
        <taxon>ecological metagenomes</taxon>
    </lineage>
</organism>
<dbReference type="InterPro" id="IPR036393">
    <property type="entry name" value="AceGlu_kinase-like_sf"/>
</dbReference>
<dbReference type="InterPro" id="IPR001048">
    <property type="entry name" value="Asp/Glu/Uridylate_kinase"/>
</dbReference>
<dbReference type="EMBL" id="UOFV01000528">
    <property type="protein sequence ID" value="VAX05296.1"/>
    <property type="molecule type" value="Genomic_DNA"/>
</dbReference>
<evidence type="ECO:0000256" key="1">
    <source>
        <dbReference type="ARBA" id="ARBA00004925"/>
    </source>
</evidence>
<name>A0A3B1AHD4_9ZZZZ</name>
<dbReference type="GO" id="GO:0004042">
    <property type="term" value="F:L-glutamate N-acetyltransferase activity"/>
    <property type="evidence" value="ECO:0007669"/>
    <property type="project" value="InterPro"/>
</dbReference>
<dbReference type="InterPro" id="IPR033719">
    <property type="entry name" value="NAGS_kin"/>
</dbReference>
<proteinExistence type="inferred from homology"/>
<comment type="catalytic activity">
    <reaction evidence="8">
        <text>L-glutamate + acetyl-CoA = N-acetyl-L-glutamate + CoA + H(+)</text>
        <dbReference type="Rhea" id="RHEA:24292"/>
        <dbReference type="ChEBI" id="CHEBI:15378"/>
        <dbReference type="ChEBI" id="CHEBI:29985"/>
        <dbReference type="ChEBI" id="CHEBI:44337"/>
        <dbReference type="ChEBI" id="CHEBI:57287"/>
        <dbReference type="ChEBI" id="CHEBI:57288"/>
        <dbReference type="EC" id="2.3.1.1"/>
    </reaction>
</comment>
<dbReference type="NCBIfam" id="NF003641">
    <property type="entry name" value="PRK05279.1"/>
    <property type="match status" value="1"/>
</dbReference>
<comment type="similarity">
    <text evidence="2">Belongs to the acetyltransferase family. ArgA subfamily.</text>
</comment>
<dbReference type="PIRSF" id="PIRSF000423">
    <property type="entry name" value="ArgA"/>
    <property type="match status" value="1"/>
</dbReference>
<evidence type="ECO:0000256" key="4">
    <source>
        <dbReference type="ARBA" id="ARBA00022571"/>
    </source>
</evidence>
<dbReference type="Pfam" id="PF13508">
    <property type="entry name" value="Acetyltransf_7"/>
    <property type="match status" value="1"/>
</dbReference>
<protein>
    <recommendedName>
        <fullName evidence="3">amino-acid N-acetyltransferase</fullName>
        <ecNumber evidence="3">2.3.1.1</ecNumber>
    </recommendedName>
</protein>
<gene>
    <name evidence="10" type="ORF">MNBD_GAMMA19-1694</name>
</gene>
<dbReference type="HAMAP" id="MF_01105">
    <property type="entry name" value="N_acetyl_glu_synth"/>
    <property type="match status" value="1"/>
</dbReference>
<dbReference type="Pfam" id="PF00696">
    <property type="entry name" value="AA_kinase"/>
    <property type="match status" value="1"/>
</dbReference>
<evidence type="ECO:0000256" key="5">
    <source>
        <dbReference type="ARBA" id="ARBA00022605"/>
    </source>
</evidence>
<dbReference type="AlphaFoldDB" id="A0A3B1AHD4"/>
<evidence type="ECO:0000256" key="7">
    <source>
        <dbReference type="ARBA" id="ARBA00023315"/>
    </source>
</evidence>
<evidence type="ECO:0000259" key="9">
    <source>
        <dbReference type="PROSITE" id="PS51186"/>
    </source>
</evidence>